<keyword evidence="5" id="KW-0458">Lysosome</keyword>
<accession>A0A8J5Y1E9</accession>
<keyword evidence="4" id="KW-0472">Membrane</keyword>
<comment type="similarity">
    <text evidence="2">Belongs to the BORCS7 family.</text>
</comment>
<reference evidence="6" key="1">
    <citation type="submission" date="2021-05" db="EMBL/GenBank/DDBJ databases">
        <title>The genome of the haptophyte Pavlova lutheri (Diacronema luteri, Pavlovales) - a model for lipid biosynthesis in eukaryotic algae.</title>
        <authorList>
            <person name="Hulatt C.J."/>
            <person name="Posewitz M.C."/>
        </authorList>
    </citation>
    <scope>NUCLEOTIDE SEQUENCE</scope>
    <source>
        <strain evidence="6">NIVA-4/92</strain>
    </source>
</reference>
<dbReference type="Proteomes" id="UP000751190">
    <property type="component" value="Unassembled WGS sequence"/>
</dbReference>
<dbReference type="GO" id="GO:0005765">
    <property type="term" value="C:lysosomal membrane"/>
    <property type="evidence" value="ECO:0007669"/>
    <property type="project" value="UniProtKB-SubCell"/>
</dbReference>
<gene>
    <name evidence="6" type="ORF">KFE25_006079</name>
</gene>
<dbReference type="EMBL" id="JAGTXO010000002">
    <property type="protein sequence ID" value="KAG8469624.1"/>
    <property type="molecule type" value="Genomic_DNA"/>
</dbReference>
<evidence type="ECO:0000313" key="6">
    <source>
        <dbReference type="EMBL" id="KAG8469624.1"/>
    </source>
</evidence>
<organism evidence="6 7">
    <name type="scientific">Diacronema lutheri</name>
    <name type="common">Unicellular marine alga</name>
    <name type="synonym">Monochrysis lutheri</name>
    <dbReference type="NCBI Taxonomy" id="2081491"/>
    <lineage>
        <taxon>Eukaryota</taxon>
        <taxon>Haptista</taxon>
        <taxon>Haptophyta</taxon>
        <taxon>Pavlovophyceae</taxon>
        <taxon>Pavlovales</taxon>
        <taxon>Pavlovaceae</taxon>
        <taxon>Diacronema</taxon>
    </lineage>
</organism>
<dbReference type="AlphaFoldDB" id="A0A8J5Y1E9"/>
<sequence length="153" mass="15293">MAADAIKKELAERAQHAIVAAGAVTRGDVRAGGNDEFMLAARAFANHERNMCATEAVLAELGDALTESDHELAAIARAATRIPIARAGLLATLDMARCDSRAASSSKPSANVASIAPATAPMSTTASRSSVTSAAVAGAYAAPSAACAVSPSV</sequence>
<dbReference type="InterPro" id="IPR032143">
    <property type="entry name" value="BORCS7"/>
</dbReference>
<evidence type="ECO:0000256" key="2">
    <source>
        <dbReference type="ARBA" id="ARBA00005433"/>
    </source>
</evidence>
<comment type="caution">
    <text evidence="6">The sequence shown here is derived from an EMBL/GenBank/DDBJ whole genome shotgun (WGS) entry which is preliminary data.</text>
</comment>
<proteinExistence type="inferred from homology"/>
<dbReference type="Pfam" id="PF16088">
    <property type="entry name" value="BORCS7"/>
    <property type="match status" value="1"/>
</dbReference>
<evidence type="ECO:0000256" key="5">
    <source>
        <dbReference type="ARBA" id="ARBA00023228"/>
    </source>
</evidence>
<evidence type="ECO:0000256" key="1">
    <source>
        <dbReference type="ARBA" id="ARBA00004656"/>
    </source>
</evidence>
<keyword evidence="7" id="KW-1185">Reference proteome</keyword>
<comment type="subcellular location">
    <subcellularLocation>
        <location evidence="1">Lysosome membrane</location>
    </subcellularLocation>
</comment>
<evidence type="ECO:0000313" key="7">
    <source>
        <dbReference type="Proteomes" id="UP000751190"/>
    </source>
</evidence>
<evidence type="ECO:0000256" key="3">
    <source>
        <dbReference type="ARBA" id="ARBA00022295"/>
    </source>
</evidence>
<name>A0A8J5Y1E9_DIALT</name>
<protein>
    <recommendedName>
        <fullName evidence="3">BLOC-1-related complex subunit 7</fullName>
    </recommendedName>
</protein>
<evidence type="ECO:0000256" key="4">
    <source>
        <dbReference type="ARBA" id="ARBA00023136"/>
    </source>
</evidence>